<dbReference type="AlphaFoldDB" id="A0A2K1KG91"/>
<protein>
    <submittedName>
        <fullName evidence="1 2">Uncharacterized protein</fullName>
    </submittedName>
</protein>
<organism evidence="1">
    <name type="scientific">Physcomitrium patens</name>
    <name type="common">Spreading-leaved earth moss</name>
    <name type="synonym">Physcomitrella patens</name>
    <dbReference type="NCBI Taxonomy" id="3218"/>
    <lineage>
        <taxon>Eukaryota</taxon>
        <taxon>Viridiplantae</taxon>
        <taxon>Streptophyta</taxon>
        <taxon>Embryophyta</taxon>
        <taxon>Bryophyta</taxon>
        <taxon>Bryophytina</taxon>
        <taxon>Bryopsida</taxon>
        <taxon>Funariidae</taxon>
        <taxon>Funariales</taxon>
        <taxon>Funariaceae</taxon>
        <taxon>Physcomitrium</taxon>
    </lineage>
</organism>
<accession>A0A2K1KG91</accession>
<reference evidence="2" key="3">
    <citation type="submission" date="2020-12" db="UniProtKB">
        <authorList>
            <consortium name="EnsemblPlants"/>
        </authorList>
    </citation>
    <scope>IDENTIFICATION</scope>
</reference>
<dbReference type="Gramene" id="Pp3c6_18778V3.1">
    <property type="protein sequence ID" value="PAC:32977589.CDS.1"/>
    <property type="gene ID" value="Pp3c6_18778"/>
</dbReference>
<gene>
    <name evidence="1" type="ORF">PHYPA_009158</name>
</gene>
<reference evidence="1 3" key="1">
    <citation type="journal article" date="2008" name="Science">
        <title>The Physcomitrella genome reveals evolutionary insights into the conquest of land by plants.</title>
        <authorList>
            <person name="Rensing S."/>
            <person name="Lang D."/>
            <person name="Zimmer A."/>
            <person name="Terry A."/>
            <person name="Salamov A."/>
            <person name="Shapiro H."/>
            <person name="Nishiyama T."/>
            <person name="Perroud P.-F."/>
            <person name="Lindquist E."/>
            <person name="Kamisugi Y."/>
            <person name="Tanahashi T."/>
            <person name="Sakakibara K."/>
            <person name="Fujita T."/>
            <person name="Oishi K."/>
            <person name="Shin-I T."/>
            <person name="Kuroki Y."/>
            <person name="Toyoda A."/>
            <person name="Suzuki Y."/>
            <person name="Hashimoto A."/>
            <person name="Yamaguchi K."/>
            <person name="Sugano A."/>
            <person name="Kohara Y."/>
            <person name="Fujiyama A."/>
            <person name="Anterola A."/>
            <person name="Aoki S."/>
            <person name="Ashton N."/>
            <person name="Barbazuk W.B."/>
            <person name="Barker E."/>
            <person name="Bennetzen J."/>
            <person name="Bezanilla M."/>
            <person name="Blankenship R."/>
            <person name="Cho S.H."/>
            <person name="Dutcher S."/>
            <person name="Estelle M."/>
            <person name="Fawcett J.A."/>
            <person name="Gundlach H."/>
            <person name="Hanada K."/>
            <person name="Heyl A."/>
            <person name="Hicks K.A."/>
            <person name="Hugh J."/>
            <person name="Lohr M."/>
            <person name="Mayer K."/>
            <person name="Melkozernov A."/>
            <person name="Murata T."/>
            <person name="Nelson D."/>
            <person name="Pils B."/>
            <person name="Prigge M."/>
            <person name="Reiss B."/>
            <person name="Renner T."/>
            <person name="Rombauts S."/>
            <person name="Rushton P."/>
            <person name="Sanderfoot A."/>
            <person name="Schween G."/>
            <person name="Shiu S.-H."/>
            <person name="Stueber K."/>
            <person name="Theodoulou F.L."/>
            <person name="Tu H."/>
            <person name="Van de Peer Y."/>
            <person name="Verrier P.J."/>
            <person name="Waters E."/>
            <person name="Wood A."/>
            <person name="Yang L."/>
            <person name="Cove D."/>
            <person name="Cuming A."/>
            <person name="Hasebe M."/>
            <person name="Lucas S."/>
            <person name="Mishler D.B."/>
            <person name="Reski R."/>
            <person name="Grigoriev I."/>
            <person name="Quatrano R.S."/>
            <person name="Boore J.L."/>
        </authorList>
    </citation>
    <scope>NUCLEOTIDE SEQUENCE [LARGE SCALE GENOMIC DNA]</scope>
    <source>
        <strain evidence="2 3">cv. Gransden 2004</strain>
    </source>
</reference>
<sequence>MGAVLCSALICSGREGGLLPTSLPFPQTRAAFHQHDASGVAWSGQRGSASDSPCRSRKLLPGRLAVRQPRLLIMRSQCWAKPCQSVSLSPSHSLSLTHS</sequence>
<keyword evidence="3" id="KW-1185">Reference proteome</keyword>
<dbReference type="InParanoid" id="A0A2K1KG91"/>
<reference evidence="1 3" key="2">
    <citation type="journal article" date="2018" name="Plant J.">
        <title>The Physcomitrella patens chromosome-scale assembly reveals moss genome structure and evolution.</title>
        <authorList>
            <person name="Lang D."/>
            <person name="Ullrich K.K."/>
            <person name="Murat F."/>
            <person name="Fuchs J."/>
            <person name="Jenkins J."/>
            <person name="Haas F.B."/>
            <person name="Piednoel M."/>
            <person name="Gundlach H."/>
            <person name="Van Bel M."/>
            <person name="Meyberg R."/>
            <person name="Vives C."/>
            <person name="Morata J."/>
            <person name="Symeonidi A."/>
            <person name="Hiss M."/>
            <person name="Muchero W."/>
            <person name="Kamisugi Y."/>
            <person name="Saleh O."/>
            <person name="Blanc G."/>
            <person name="Decker E.L."/>
            <person name="van Gessel N."/>
            <person name="Grimwood J."/>
            <person name="Hayes R.D."/>
            <person name="Graham S.W."/>
            <person name="Gunter L.E."/>
            <person name="McDaniel S.F."/>
            <person name="Hoernstein S.N.W."/>
            <person name="Larsson A."/>
            <person name="Li F.W."/>
            <person name="Perroud P.F."/>
            <person name="Phillips J."/>
            <person name="Ranjan P."/>
            <person name="Rokshar D.S."/>
            <person name="Rothfels C.J."/>
            <person name="Schneider L."/>
            <person name="Shu S."/>
            <person name="Stevenson D.W."/>
            <person name="Thummler F."/>
            <person name="Tillich M."/>
            <person name="Villarreal Aguilar J.C."/>
            <person name="Widiez T."/>
            <person name="Wong G.K."/>
            <person name="Wymore A."/>
            <person name="Zhang Y."/>
            <person name="Zimmer A.D."/>
            <person name="Quatrano R.S."/>
            <person name="Mayer K.F.X."/>
            <person name="Goodstein D."/>
            <person name="Casacuberta J.M."/>
            <person name="Vandepoele K."/>
            <person name="Reski R."/>
            <person name="Cuming A.C."/>
            <person name="Tuskan G.A."/>
            <person name="Maumus F."/>
            <person name="Salse J."/>
            <person name="Schmutz J."/>
            <person name="Rensing S.A."/>
        </authorList>
    </citation>
    <scope>NUCLEOTIDE SEQUENCE [LARGE SCALE GENOMIC DNA]</scope>
    <source>
        <strain evidence="2 3">cv. Gransden 2004</strain>
    </source>
</reference>
<dbReference type="Proteomes" id="UP000006727">
    <property type="component" value="Chromosome 6"/>
</dbReference>
<evidence type="ECO:0000313" key="1">
    <source>
        <dbReference type="EMBL" id="PNR52783.1"/>
    </source>
</evidence>
<proteinExistence type="predicted"/>
<evidence type="ECO:0000313" key="3">
    <source>
        <dbReference type="Proteomes" id="UP000006727"/>
    </source>
</evidence>
<name>A0A2K1KG91_PHYPA</name>
<dbReference type="EMBL" id="ABEU02000006">
    <property type="protein sequence ID" value="PNR52783.1"/>
    <property type="molecule type" value="Genomic_DNA"/>
</dbReference>
<dbReference type="EnsemblPlants" id="Pp3c6_18778V3.1">
    <property type="protein sequence ID" value="PAC:32977589.CDS.1"/>
    <property type="gene ID" value="Pp3c6_18778"/>
</dbReference>
<evidence type="ECO:0000313" key="2">
    <source>
        <dbReference type="EnsemblPlants" id="PAC:32977589.CDS.1"/>
    </source>
</evidence>